<dbReference type="Proteomes" id="UP000181661">
    <property type="component" value="Unassembled WGS sequence"/>
</dbReference>
<comment type="caution">
    <text evidence="1">The sequence shown here is derived from an EMBL/GenBank/DDBJ whole genome shotgun (WGS) entry which is preliminary data.</text>
</comment>
<dbReference type="RefSeq" id="WP_071485424.1">
    <property type="nucleotide sequence ID" value="NZ_FNTS01000002.1"/>
</dbReference>
<reference evidence="1 2" key="1">
    <citation type="submission" date="2016-08" db="EMBL/GenBank/DDBJ databases">
        <title>Draft genome sequence of Pseudomonas costantinii LMG 22119, type strain isolated from cultivated mushroom (Agaricus bisporus) sporophores.</title>
        <authorList>
            <person name="Tambong J.T."/>
        </authorList>
    </citation>
    <scope>NUCLEOTIDE SEQUENCE [LARGE SCALE GENOMIC DNA]</scope>
    <source>
        <strain evidence="1 2">LMG 22119</strain>
    </source>
</reference>
<evidence type="ECO:0000313" key="2">
    <source>
        <dbReference type="Proteomes" id="UP000181661"/>
    </source>
</evidence>
<dbReference type="EMBL" id="MDDR01000035">
    <property type="protein sequence ID" value="OIN50370.1"/>
    <property type="molecule type" value="Genomic_DNA"/>
</dbReference>
<organism evidence="1 2">
    <name type="scientific">Pseudomonas costantinii</name>
    <dbReference type="NCBI Taxonomy" id="168469"/>
    <lineage>
        <taxon>Bacteria</taxon>
        <taxon>Pseudomonadati</taxon>
        <taxon>Pseudomonadota</taxon>
        <taxon>Gammaproteobacteria</taxon>
        <taxon>Pseudomonadales</taxon>
        <taxon>Pseudomonadaceae</taxon>
        <taxon>Pseudomonas</taxon>
    </lineage>
</organism>
<evidence type="ECO:0000313" key="1">
    <source>
        <dbReference type="EMBL" id="OIN50370.1"/>
    </source>
</evidence>
<proteinExistence type="predicted"/>
<accession>A0A1S2UVT2</accession>
<name>A0A1S2UVT2_9PSED</name>
<dbReference type="AlphaFoldDB" id="A0A1S2UVT2"/>
<sequence>MSKLEKLLHISERHLKKTTRQNGIVFKPYKPGEPIPEDVKGRLERMEEKLERMTESYEKLRVFVAIKQSEQEERPQSLPDTTRGRTACIGACRSATGRIKGAISPSLR</sequence>
<protein>
    <submittedName>
        <fullName evidence="1">Uncharacterized protein</fullName>
    </submittedName>
</protein>
<dbReference type="OrthoDB" id="7025815at2"/>
<gene>
    <name evidence="1" type="ORF">BFL40_19185</name>
</gene>